<gene>
    <name evidence="10" type="ORF">GCM10007392_39010</name>
</gene>
<dbReference type="InterPro" id="IPR012292">
    <property type="entry name" value="Globin/Proto"/>
</dbReference>
<comment type="cofactor">
    <cofactor evidence="7">
        <name>heme</name>
        <dbReference type="ChEBI" id="CHEBI:30413"/>
    </cofactor>
    <text evidence="7">Binds 1 heme group per subunit.</text>
</comment>
<evidence type="ECO:0000256" key="2">
    <source>
        <dbReference type="ARBA" id="ARBA00022448"/>
    </source>
</evidence>
<comment type="similarity">
    <text evidence="1 6">Belongs to the truncated hemoglobin family. Group I subfamily.</text>
</comment>
<sequence>MTRLITILIATTLLAACSTQPTEPDTTLYNRLGGQAGITTIVDNLLFEIGGNETLIGFFADTDIDRFREKLIEQLCEVSDGPCEYTGDSMAQVHADMDIDNRHFDALVTDLITAMTEAGVPTGAQNDLLARLVPMHDEVIHAEEHLNGDER</sequence>
<dbReference type="Gene3D" id="1.10.490.10">
    <property type="entry name" value="Globins"/>
    <property type="match status" value="1"/>
</dbReference>
<proteinExistence type="inferred from homology"/>
<dbReference type="PROSITE" id="PS51257">
    <property type="entry name" value="PROKAR_LIPOPROTEIN"/>
    <property type="match status" value="1"/>
</dbReference>
<protein>
    <recommendedName>
        <fullName evidence="6">Group 1 truncated hemoglobin</fullName>
    </recommendedName>
</protein>
<comment type="caution">
    <text evidence="10">The sequence shown here is derived from an EMBL/GenBank/DDBJ whole genome shotgun (WGS) entry which is preliminary data.</text>
</comment>
<dbReference type="GO" id="GO:0005344">
    <property type="term" value="F:oxygen carrier activity"/>
    <property type="evidence" value="ECO:0007669"/>
    <property type="project" value="UniProtKB-UniRule"/>
</dbReference>
<keyword evidence="3 6" id="KW-0349">Heme</keyword>
<evidence type="ECO:0000256" key="8">
    <source>
        <dbReference type="PIRSR" id="PIRSR601486-1"/>
    </source>
</evidence>
<keyword evidence="11" id="KW-1185">Reference proteome</keyword>
<evidence type="ECO:0000256" key="4">
    <source>
        <dbReference type="ARBA" id="ARBA00022723"/>
    </source>
</evidence>
<keyword evidence="2 6" id="KW-0813">Transport</keyword>
<name>A0A918KLG9_9GAMM</name>
<organism evidence="10 11">
    <name type="scientific">Saccharospirillum salsuginis</name>
    <dbReference type="NCBI Taxonomy" id="418750"/>
    <lineage>
        <taxon>Bacteria</taxon>
        <taxon>Pseudomonadati</taxon>
        <taxon>Pseudomonadota</taxon>
        <taxon>Gammaproteobacteria</taxon>
        <taxon>Oceanospirillales</taxon>
        <taxon>Saccharospirillaceae</taxon>
        <taxon>Saccharospirillum</taxon>
    </lineage>
</organism>
<feature type="binding site" description="proximal binding residue" evidence="7">
    <location>
        <position position="94"/>
    </location>
    <ligand>
        <name>heme</name>
        <dbReference type="ChEBI" id="CHEBI:30413"/>
    </ligand>
    <ligandPart>
        <name>Fe</name>
        <dbReference type="ChEBI" id="CHEBI:18248"/>
    </ligandPart>
</feature>
<feature type="binding site" description="distal binding residue" evidence="8">
    <location>
        <position position="94"/>
    </location>
    <ligand>
        <name>heme</name>
        <dbReference type="ChEBI" id="CHEBI:30413"/>
    </ligand>
    <ligandPart>
        <name>Fe</name>
        <dbReference type="ChEBI" id="CHEBI:18248"/>
    </ligandPart>
</feature>
<dbReference type="InterPro" id="IPR009050">
    <property type="entry name" value="Globin-like_sf"/>
</dbReference>
<accession>A0A918KLG9</accession>
<dbReference type="EMBL" id="BMXR01000011">
    <property type="protein sequence ID" value="GGX67575.1"/>
    <property type="molecule type" value="Genomic_DNA"/>
</dbReference>
<keyword evidence="5 6" id="KW-0408">Iron</keyword>
<dbReference type="SUPFAM" id="SSF46458">
    <property type="entry name" value="Globin-like"/>
    <property type="match status" value="1"/>
</dbReference>
<dbReference type="GO" id="GO:0046872">
    <property type="term" value="F:metal ion binding"/>
    <property type="evidence" value="ECO:0007669"/>
    <property type="project" value="UniProtKB-UniRule"/>
</dbReference>
<dbReference type="InterPro" id="IPR001486">
    <property type="entry name" value="Hemoglobin_trunc"/>
</dbReference>
<dbReference type="RefSeq" id="WP_189611884.1">
    <property type="nucleotide sequence ID" value="NZ_BMXR01000011.1"/>
</dbReference>
<evidence type="ECO:0000256" key="7">
    <source>
        <dbReference type="PIRSR" id="PIRSR002030-1"/>
    </source>
</evidence>
<feature type="chain" id="PRO_5037967588" description="Group 1 truncated hemoglobin" evidence="9">
    <location>
        <begin position="16"/>
        <end position="151"/>
    </location>
</feature>
<dbReference type="Pfam" id="PF01152">
    <property type="entry name" value="Bac_globin"/>
    <property type="match status" value="1"/>
</dbReference>
<keyword evidence="6" id="KW-0561">Oxygen transport</keyword>
<dbReference type="AlphaFoldDB" id="A0A918KLG9"/>
<evidence type="ECO:0000256" key="9">
    <source>
        <dbReference type="SAM" id="SignalP"/>
    </source>
</evidence>
<evidence type="ECO:0000256" key="6">
    <source>
        <dbReference type="PIRNR" id="PIRNR002030"/>
    </source>
</evidence>
<evidence type="ECO:0000256" key="5">
    <source>
        <dbReference type="ARBA" id="ARBA00023004"/>
    </source>
</evidence>
<evidence type="ECO:0000256" key="3">
    <source>
        <dbReference type="ARBA" id="ARBA00022617"/>
    </source>
</evidence>
<keyword evidence="4 6" id="KW-0479">Metal-binding</keyword>
<dbReference type="GO" id="GO:0019825">
    <property type="term" value="F:oxygen binding"/>
    <property type="evidence" value="ECO:0007669"/>
    <property type="project" value="InterPro"/>
</dbReference>
<keyword evidence="9" id="KW-0732">Signal</keyword>
<evidence type="ECO:0000256" key="1">
    <source>
        <dbReference type="ARBA" id="ARBA00009660"/>
    </source>
</evidence>
<dbReference type="InterPro" id="IPR016339">
    <property type="entry name" value="Hemoglobin_trunc_I"/>
</dbReference>
<dbReference type="Proteomes" id="UP000626148">
    <property type="component" value="Unassembled WGS sequence"/>
</dbReference>
<dbReference type="CDD" id="cd00454">
    <property type="entry name" value="TrHb1_N"/>
    <property type="match status" value="1"/>
</dbReference>
<feature type="signal peptide" evidence="9">
    <location>
        <begin position="1"/>
        <end position="15"/>
    </location>
</feature>
<evidence type="ECO:0000313" key="10">
    <source>
        <dbReference type="EMBL" id="GGX67575.1"/>
    </source>
</evidence>
<dbReference type="PIRSF" id="PIRSF002030">
    <property type="entry name" value="Globin_Protozoa/Cyanobacteria"/>
    <property type="match status" value="1"/>
</dbReference>
<evidence type="ECO:0000313" key="11">
    <source>
        <dbReference type="Proteomes" id="UP000626148"/>
    </source>
</evidence>
<reference evidence="10" key="1">
    <citation type="journal article" date="2014" name="Int. J. Syst. Evol. Microbiol.">
        <title>Complete genome sequence of Corynebacterium casei LMG S-19264T (=DSM 44701T), isolated from a smear-ripened cheese.</title>
        <authorList>
            <consortium name="US DOE Joint Genome Institute (JGI-PGF)"/>
            <person name="Walter F."/>
            <person name="Albersmeier A."/>
            <person name="Kalinowski J."/>
            <person name="Ruckert C."/>
        </authorList>
    </citation>
    <scope>NUCLEOTIDE SEQUENCE</scope>
    <source>
        <strain evidence="10">KCTC 22169</strain>
    </source>
</reference>
<dbReference type="GO" id="GO:0020037">
    <property type="term" value="F:heme binding"/>
    <property type="evidence" value="ECO:0007669"/>
    <property type="project" value="InterPro"/>
</dbReference>
<reference evidence="10" key="2">
    <citation type="submission" date="2020-09" db="EMBL/GenBank/DDBJ databases">
        <authorList>
            <person name="Sun Q."/>
            <person name="Kim S."/>
        </authorList>
    </citation>
    <scope>NUCLEOTIDE SEQUENCE</scope>
    <source>
        <strain evidence="10">KCTC 22169</strain>
    </source>
</reference>